<evidence type="ECO:0000256" key="10">
    <source>
        <dbReference type="PROSITE-ProRule" id="PRU01360"/>
    </source>
</evidence>
<dbReference type="Gene3D" id="2.40.170.20">
    <property type="entry name" value="TonB-dependent receptor, beta-barrel domain"/>
    <property type="match status" value="1"/>
</dbReference>
<keyword evidence="7 10" id="KW-0472">Membrane</keyword>
<dbReference type="RefSeq" id="WP_345928396.1">
    <property type="nucleotide sequence ID" value="NZ_JBDIVF010000006.1"/>
</dbReference>
<organism evidence="15 16">
    <name type="scientific">Uliginosibacterium paludis</name>
    <dbReference type="NCBI Taxonomy" id="1615952"/>
    <lineage>
        <taxon>Bacteria</taxon>
        <taxon>Pseudomonadati</taxon>
        <taxon>Pseudomonadota</taxon>
        <taxon>Betaproteobacteria</taxon>
        <taxon>Rhodocyclales</taxon>
        <taxon>Zoogloeaceae</taxon>
        <taxon>Uliginosibacterium</taxon>
    </lineage>
</organism>
<evidence type="ECO:0000313" key="15">
    <source>
        <dbReference type="EMBL" id="MET1490232.1"/>
    </source>
</evidence>
<evidence type="ECO:0000259" key="14">
    <source>
        <dbReference type="Pfam" id="PF07715"/>
    </source>
</evidence>
<dbReference type="CDD" id="cd01347">
    <property type="entry name" value="ligand_gated_channel"/>
    <property type="match status" value="1"/>
</dbReference>
<comment type="similarity">
    <text evidence="2 10 11">Belongs to the TonB-dependent receptor family.</text>
</comment>
<dbReference type="PANTHER" id="PTHR32552:SF83">
    <property type="entry name" value="BLR3904 PROTEIN"/>
    <property type="match status" value="1"/>
</dbReference>
<keyword evidence="16" id="KW-1185">Reference proteome</keyword>
<dbReference type="Pfam" id="PF07715">
    <property type="entry name" value="Plug"/>
    <property type="match status" value="1"/>
</dbReference>
<evidence type="ECO:0000256" key="11">
    <source>
        <dbReference type="RuleBase" id="RU003357"/>
    </source>
</evidence>
<dbReference type="EMBL" id="JBEWLZ010000005">
    <property type="protein sequence ID" value="MET1490232.1"/>
    <property type="molecule type" value="Genomic_DNA"/>
</dbReference>
<evidence type="ECO:0000256" key="1">
    <source>
        <dbReference type="ARBA" id="ARBA00004571"/>
    </source>
</evidence>
<evidence type="ECO:0000256" key="4">
    <source>
        <dbReference type="ARBA" id="ARBA00022452"/>
    </source>
</evidence>
<evidence type="ECO:0000256" key="2">
    <source>
        <dbReference type="ARBA" id="ARBA00009810"/>
    </source>
</evidence>
<evidence type="ECO:0000256" key="5">
    <source>
        <dbReference type="ARBA" id="ARBA00022692"/>
    </source>
</evidence>
<evidence type="ECO:0000256" key="9">
    <source>
        <dbReference type="ARBA" id="ARBA00023237"/>
    </source>
</evidence>
<feature type="domain" description="TonB-dependent receptor plug" evidence="14">
    <location>
        <begin position="77"/>
        <end position="175"/>
    </location>
</feature>
<keyword evidence="8 15" id="KW-0675">Receptor</keyword>
<dbReference type="NCBIfam" id="TIGR01783">
    <property type="entry name" value="TonB-siderophor"/>
    <property type="match status" value="1"/>
</dbReference>
<evidence type="ECO:0000256" key="12">
    <source>
        <dbReference type="SAM" id="SignalP"/>
    </source>
</evidence>
<accession>A0ABV2CRY5</accession>
<name>A0ABV2CRY5_9RHOO</name>
<dbReference type="InterPro" id="IPR036942">
    <property type="entry name" value="Beta-barrel_TonB_sf"/>
</dbReference>
<feature type="signal peptide" evidence="12">
    <location>
        <begin position="1"/>
        <end position="30"/>
    </location>
</feature>
<dbReference type="InterPro" id="IPR039426">
    <property type="entry name" value="TonB-dep_rcpt-like"/>
</dbReference>
<sequence length="743" mass="82342">MSARHLRVSRLAQATHLALISLALSQPALAQTTQTPANKDAKTLGEVRVTADRPVETEAKESYQAVTSTIGKGKQALRDIPQSVTVVTEKLIDDRNLDTLKDVLHQTAGVTFLAAEGGEEDIRLRGFSMQQTGDILVDGMRDPAIYERDTFNYDRLEVLRGSASMLFGRGSTGGVVNQVSKQAFLLDQHELNLTYGSHNYARVETDLNFTTGQSSAFRLTAMKNQADNNGAGASIDKEGAAGNFRWGIGERDEFSASLFYLKNRNGINYGLPWLTRGGGNSGSNTLIDKDPKTYYGLDSDQANSDVVSSTFSHLHRFMDGGELKTAVRAAKVARDQRASTVRFVTATTEDTINDNTALSRGTQIKIQDLDNQVVQSDYTNKFNWFGLRHDVTTGVDFNNETRRVFAAVSPATLTKSNTTVGDTDGTAAINEDLRSIRKSNEFDATSAGAYFQDLAQIAEHWKLLGGLRFDYFNGNYRTFSTADTSLGAQTSQRGRSDKLWSKRFGVLYQPTNMASFHFSYGTSFNTSGDTYQYDLQTANTDPEKSRNIELGSKLDLASGNATLRLALFHSTKYNERNTDTETVAQDPTTYMLSAERYAKGFETDITGRITPNWESYFSYTWIPVAKIAKGARQSNATEPEGQRPGLIPKHQATWWNTYKIGQSWRVGLGLNGRTKMSPQLVTAYKVDGYVTADAMAEYEVTRDLTFKFNITNLTNKLYADSLYRGHYVPGKGRVLQLTGSYRF</sequence>
<dbReference type="Proteomes" id="UP001548590">
    <property type="component" value="Unassembled WGS sequence"/>
</dbReference>
<keyword evidence="3 10" id="KW-0813">Transport</keyword>
<comment type="subcellular location">
    <subcellularLocation>
        <location evidence="1 10">Cell outer membrane</location>
        <topology evidence="1 10">Multi-pass membrane protein</topology>
    </subcellularLocation>
</comment>
<evidence type="ECO:0000256" key="3">
    <source>
        <dbReference type="ARBA" id="ARBA00022448"/>
    </source>
</evidence>
<gene>
    <name evidence="15" type="ORF">ABVT11_10385</name>
</gene>
<keyword evidence="9 10" id="KW-0998">Cell outer membrane</keyword>
<evidence type="ECO:0000313" key="16">
    <source>
        <dbReference type="Proteomes" id="UP001548590"/>
    </source>
</evidence>
<dbReference type="PANTHER" id="PTHR32552">
    <property type="entry name" value="FERRICHROME IRON RECEPTOR-RELATED"/>
    <property type="match status" value="1"/>
</dbReference>
<keyword evidence="12" id="KW-0732">Signal</keyword>
<dbReference type="InterPro" id="IPR012910">
    <property type="entry name" value="Plug_dom"/>
</dbReference>
<evidence type="ECO:0000259" key="13">
    <source>
        <dbReference type="Pfam" id="PF00593"/>
    </source>
</evidence>
<feature type="chain" id="PRO_5045139047" evidence="12">
    <location>
        <begin position="31"/>
        <end position="743"/>
    </location>
</feature>
<reference evidence="15 16" key="1">
    <citation type="submission" date="2024-07" db="EMBL/GenBank/DDBJ databases">
        <title>Uliginosibacterium paludis KCTC:42655.</title>
        <authorList>
            <person name="Kim M.K."/>
        </authorList>
    </citation>
    <scope>NUCLEOTIDE SEQUENCE [LARGE SCALE GENOMIC DNA]</scope>
    <source>
        <strain evidence="15 16">KCTC 42655</strain>
    </source>
</reference>
<evidence type="ECO:0000256" key="6">
    <source>
        <dbReference type="ARBA" id="ARBA00023077"/>
    </source>
</evidence>
<dbReference type="Gene3D" id="2.170.130.10">
    <property type="entry name" value="TonB-dependent receptor, plug domain"/>
    <property type="match status" value="1"/>
</dbReference>
<proteinExistence type="inferred from homology"/>
<dbReference type="SUPFAM" id="SSF56935">
    <property type="entry name" value="Porins"/>
    <property type="match status" value="1"/>
</dbReference>
<dbReference type="InterPro" id="IPR010105">
    <property type="entry name" value="TonB_sidphr_rcpt"/>
</dbReference>
<keyword evidence="5 10" id="KW-0812">Transmembrane</keyword>
<evidence type="ECO:0000256" key="8">
    <source>
        <dbReference type="ARBA" id="ARBA00023170"/>
    </source>
</evidence>
<protein>
    <submittedName>
        <fullName evidence="15">TonB-dependent siderophore receptor</fullName>
    </submittedName>
</protein>
<keyword evidence="4 10" id="KW-1134">Transmembrane beta strand</keyword>
<dbReference type="PROSITE" id="PS52016">
    <property type="entry name" value="TONB_DEPENDENT_REC_3"/>
    <property type="match status" value="1"/>
</dbReference>
<keyword evidence="6 11" id="KW-0798">TonB box</keyword>
<evidence type="ECO:0000256" key="7">
    <source>
        <dbReference type="ARBA" id="ARBA00023136"/>
    </source>
</evidence>
<dbReference type="Pfam" id="PF00593">
    <property type="entry name" value="TonB_dep_Rec_b-barrel"/>
    <property type="match status" value="1"/>
</dbReference>
<comment type="caution">
    <text evidence="15">The sequence shown here is derived from an EMBL/GenBank/DDBJ whole genome shotgun (WGS) entry which is preliminary data.</text>
</comment>
<feature type="domain" description="TonB-dependent receptor-like beta-barrel" evidence="13">
    <location>
        <begin position="248"/>
        <end position="713"/>
    </location>
</feature>
<dbReference type="InterPro" id="IPR000531">
    <property type="entry name" value="Beta-barrel_TonB"/>
</dbReference>
<dbReference type="InterPro" id="IPR037066">
    <property type="entry name" value="Plug_dom_sf"/>
</dbReference>